<dbReference type="RefSeq" id="WP_037048584.1">
    <property type="nucleotide sequence ID" value="NZ_BAAAUZ010000045.1"/>
</dbReference>
<reference evidence="1" key="2">
    <citation type="submission" date="2023-01" db="EMBL/GenBank/DDBJ databases">
        <authorList>
            <person name="Sun Q."/>
            <person name="Evtushenko L."/>
        </authorList>
    </citation>
    <scope>NUCLEOTIDE SEQUENCE</scope>
    <source>
        <strain evidence="1">VKM Ac-1069</strain>
    </source>
</reference>
<proteinExistence type="predicted"/>
<gene>
    <name evidence="1" type="ORF">GCM10017577_26920</name>
</gene>
<protein>
    <submittedName>
        <fullName evidence="1">Uncharacterized protein</fullName>
    </submittedName>
</protein>
<comment type="caution">
    <text evidence="1">The sequence shown here is derived from an EMBL/GenBank/DDBJ whole genome shotgun (WGS) entry which is preliminary data.</text>
</comment>
<keyword evidence="2" id="KW-1185">Reference proteome</keyword>
<dbReference type="EMBL" id="BSFQ01000009">
    <property type="protein sequence ID" value="GLL11551.1"/>
    <property type="molecule type" value="Genomic_DNA"/>
</dbReference>
<dbReference type="AlphaFoldDB" id="A0A9W6L0U9"/>
<reference evidence="1" key="1">
    <citation type="journal article" date="2014" name="Int. J. Syst. Evol. Microbiol.">
        <title>Complete genome sequence of Corynebacterium casei LMG S-19264T (=DSM 44701T), isolated from a smear-ripened cheese.</title>
        <authorList>
            <consortium name="US DOE Joint Genome Institute (JGI-PGF)"/>
            <person name="Walter F."/>
            <person name="Albersmeier A."/>
            <person name="Kalinowski J."/>
            <person name="Ruckert C."/>
        </authorList>
    </citation>
    <scope>NUCLEOTIDE SEQUENCE</scope>
    <source>
        <strain evidence="1">VKM Ac-1069</strain>
    </source>
</reference>
<evidence type="ECO:0000313" key="1">
    <source>
        <dbReference type="EMBL" id="GLL11551.1"/>
    </source>
</evidence>
<dbReference type="Proteomes" id="UP001143463">
    <property type="component" value="Unassembled WGS sequence"/>
</dbReference>
<evidence type="ECO:0000313" key="2">
    <source>
        <dbReference type="Proteomes" id="UP001143463"/>
    </source>
</evidence>
<accession>A0A9W6L0U9</accession>
<name>A0A9W6L0U9_9PSEU</name>
<sequence length="64" mass="7214">MFTTALCPRCTAIITIRTEYGIDTYRCRGCGAGAPSRMGNVIDLRERRARRQPHDLTYGRRPAA</sequence>
<organism evidence="1 2">
    <name type="scientific">Pseudonocardia halophobica</name>
    <dbReference type="NCBI Taxonomy" id="29401"/>
    <lineage>
        <taxon>Bacteria</taxon>
        <taxon>Bacillati</taxon>
        <taxon>Actinomycetota</taxon>
        <taxon>Actinomycetes</taxon>
        <taxon>Pseudonocardiales</taxon>
        <taxon>Pseudonocardiaceae</taxon>
        <taxon>Pseudonocardia</taxon>
    </lineage>
</organism>